<evidence type="ECO:0000256" key="1">
    <source>
        <dbReference type="ARBA" id="ARBA00004127"/>
    </source>
</evidence>
<evidence type="ECO:0000256" key="5">
    <source>
        <dbReference type="ARBA" id="ARBA00022982"/>
    </source>
</evidence>
<dbReference type="eggNOG" id="COG4660">
    <property type="taxonomic scope" value="Bacteria"/>
</dbReference>
<dbReference type="AlphaFoldDB" id="D3PBL1"/>
<feature type="transmembrane region" description="Helical" evidence="8">
    <location>
        <begin position="95"/>
        <end position="113"/>
    </location>
</feature>
<dbReference type="GO" id="GO:0022900">
    <property type="term" value="P:electron transport chain"/>
    <property type="evidence" value="ECO:0007669"/>
    <property type="project" value="UniProtKB-UniRule"/>
</dbReference>
<keyword evidence="4 8" id="KW-1278">Translocase</keyword>
<dbReference type="RefSeq" id="WP_013007232.1">
    <property type="nucleotide sequence ID" value="NC_013939.1"/>
</dbReference>
<evidence type="ECO:0000256" key="6">
    <source>
        <dbReference type="ARBA" id="ARBA00022989"/>
    </source>
</evidence>
<evidence type="ECO:0000313" key="9">
    <source>
        <dbReference type="EMBL" id="BAI79984.1"/>
    </source>
</evidence>
<dbReference type="EC" id="7.-.-.-" evidence="8"/>
<evidence type="ECO:0000256" key="7">
    <source>
        <dbReference type="ARBA" id="ARBA00023136"/>
    </source>
</evidence>
<evidence type="ECO:0000256" key="8">
    <source>
        <dbReference type="HAMAP-Rule" id="MF_00478"/>
    </source>
</evidence>
<dbReference type="InterPro" id="IPR010968">
    <property type="entry name" value="RnfE"/>
</dbReference>
<comment type="function">
    <text evidence="8">Part of a membrane-bound complex that couples electron transfer with translocation of ions across the membrane.</text>
</comment>
<keyword evidence="5 8" id="KW-0249">Electron transport</keyword>
<feature type="transmembrane region" description="Helical" evidence="8">
    <location>
        <begin position="69"/>
        <end position="89"/>
    </location>
</feature>
<feature type="transmembrane region" description="Helical" evidence="8">
    <location>
        <begin position="37"/>
        <end position="57"/>
    </location>
</feature>
<dbReference type="GO" id="GO:0005886">
    <property type="term" value="C:plasma membrane"/>
    <property type="evidence" value="ECO:0007669"/>
    <property type="project" value="UniProtKB-SubCell"/>
</dbReference>
<dbReference type="Proteomes" id="UP000001520">
    <property type="component" value="Chromosome"/>
</dbReference>
<keyword evidence="2 8" id="KW-0813">Transport</keyword>
<dbReference type="EMBL" id="AP011529">
    <property type="protein sequence ID" value="BAI79984.1"/>
    <property type="molecule type" value="Genomic_DNA"/>
</dbReference>
<keyword evidence="8" id="KW-1003">Cell membrane</keyword>
<dbReference type="OrthoDB" id="9790976at2"/>
<keyword evidence="6 8" id="KW-1133">Transmembrane helix</keyword>
<feature type="transmembrane region" description="Helical" evidence="8">
    <location>
        <begin position="164"/>
        <end position="188"/>
    </location>
</feature>
<dbReference type="PIRSF" id="PIRSF006102">
    <property type="entry name" value="NQR_DE"/>
    <property type="match status" value="1"/>
</dbReference>
<dbReference type="NCBIfam" id="NF009070">
    <property type="entry name" value="PRK12405.1"/>
    <property type="match status" value="1"/>
</dbReference>
<organism evidence="9 10">
    <name type="scientific">Deferribacter desulfuricans (strain DSM 14783 / JCM 11476 / NBRC 101012 / SSM1)</name>
    <dbReference type="NCBI Taxonomy" id="639282"/>
    <lineage>
        <taxon>Bacteria</taxon>
        <taxon>Pseudomonadati</taxon>
        <taxon>Deferribacterota</taxon>
        <taxon>Deferribacteres</taxon>
        <taxon>Deferribacterales</taxon>
        <taxon>Deferribacteraceae</taxon>
        <taxon>Deferribacter</taxon>
    </lineage>
</organism>
<keyword evidence="10" id="KW-1185">Reference proteome</keyword>
<comment type="subcellular location">
    <subcellularLocation>
        <location evidence="8">Cell inner membrane</location>
        <topology evidence="8">Multi-pass membrane protein</topology>
    </subcellularLocation>
    <subcellularLocation>
        <location evidence="1">Endomembrane system</location>
        <topology evidence="1">Multi-pass membrane protein</topology>
    </subcellularLocation>
</comment>
<proteinExistence type="inferred from homology"/>
<evidence type="ECO:0000256" key="3">
    <source>
        <dbReference type="ARBA" id="ARBA00022692"/>
    </source>
</evidence>
<evidence type="ECO:0000256" key="2">
    <source>
        <dbReference type="ARBA" id="ARBA00022448"/>
    </source>
</evidence>
<dbReference type="GO" id="GO:0012505">
    <property type="term" value="C:endomembrane system"/>
    <property type="evidence" value="ECO:0007669"/>
    <property type="project" value="UniProtKB-SubCell"/>
</dbReference>
<comment type="subunit">
    <text evidence="8">The complex is composed of six subunits: RnfA, RnfB, RnfC, RnfD, RnfE and RnfG.</text>
</comment>
<dbReference type="HAMAP" id="MF_00478">
    <property type="entry name" value="RsxE_RnfE"/>
    <property type="match status" value="1"/>
</dbReference>
<dbReference type="PANTHER" id="PTHR30586:SF0">
    <property type="entry name" value="ION-TRANSLOCATING OXIDOREDUCTASE COMPLEX SUBUNIT E"/>
    <property type="match status" value="1"/>
</dbReference>
<dbReference type="InterPro" id="IPR003667">
    <property type="entry name" value="NqrDE/RnfAE"/>
</dbReference>
<dbReference type="HOGENOM" id="CLU_046659_1_1_0"/>
<evidence type="ECO:0000256" key="4">
    <source>
        <dbReference type="ARBA" id="ARBA00022967"/>
    </source>
</evidence>
<reference evidence="9 10" key="1">
    <citation type="journal article" date="2010" name="DNA Res.">
        <title>Bacterial lifestyle in a deep-sea hydrothermal vent chimney revealed by the genome sequence of the thermophilic bacterium Deferribacter desulfuricans SSM1.</title>
        <authorList>
            <person name="Takaki Y."/>
            <person name="Shimamura S."/>
            <person name="Nakagawa S."/>
            <person name="Fukuhara Y."/>
            <person name="Horikawa H."/>
            <person name="Ankai A."/>
            <person name="Harada T."/>
            <person name="Hosoyama A."/>
            <person name="Oguchi A."/>
            <person name="Fukui S."/>
            <person name="Fujita N."/>
            <person name="Takami H."/>
            <person name="Takai K."/>
        </authorList>
    </citation>
    <scope>NUCLEOTIDE SEQUENCE [LARGE SCALE GENOMIC DNA]</scope>
    <source>
        <strain evidence="10">DSM 14783 / JCM 11476 / NBRC 101012 / SSM1</strain>
    </source>
</reference>
<dbReference type="NCBIfam" id="TIGR01948">
    <property type="entry name" value="rnfE"/>
    <property type="match status" value="1"/>
</dbReference>
<keyword evidence="8" id="KW-0997">Cell inner membrane</keyword>
<keyword evidence="3 8" id="KW-0812">Transmembrane</keyword>
<accession>D3PBL1</accession>
<dbReference type="STRING" id="639282.DEFDS_0490"/>
<dbReference type="PANTHER" id="PTHR30586">
    <property type="entry name" value="ELECTRON TRANSPORT COMPLEX PROTEIN RNFE"/>
    <property type="match status" value="1"/>
</dbReference>
<dbReference type="KEGG" id="ddf:DEFDS_0490"/>
<name>D3PBL1_DEFDS</name>
<gene>
    <name evidence="8 9" type="primary">rnfE</name>
    <name evidence="9" type="ordered locus">DEFDS_0490</name>
</gene>
<sequence length="206" mass="22103">MKLQIFKDGFWNNNAVFKQVLGMCPTLAVTTSAENGIGMGLATTVVLICSNIVVSLVKNFIPSKVRIPAFIVIIASFVTVIDLLMNAYAHSLHKSLGLFIPLIVVNCLILGRAESFASKNSTIDSLIDGIASGLGFTFALFVLGSVRELLGAGSILGFNIFGSGYSPAIVMILPPGAFLALGFLLFIINWIENRNKIKEECCTVNE</sequence>
<evidence type="ECO:0000313" key="10">
    <source>
        <dbReference type="Proteomes" id="UP000001520"/>
    </source>
</evidence>
<feature type="transmembrane region" description="Helical" evidence="8">
    <location>
        <begin position="125"/>
        <end position="144"/>
    </location>
</feature>
<comment type="similarity">
    <text evidence="8">Belongs to the NqrDE/RnfAE family.</text>
</comment>
<protein>
    <recommendedName>
        <fullName evidence="8">Ion-translocating oxidoreductase complex subunit E</fullName>
        <ecNumber evidence="8">7.-.-.-</ecNumber>
    </recommendedName>
    <alternativeName>
        <fullName evidence="8">Rnf electron transport complex subunit E</fullName>
    </alternativeName>
</protein>
<dbReference type="Pfam" id="PF02508">
    <property type="entry name" value="Rnf-Nqr"/>
    <property type="match status" value="1"/>
</dbReference>
<keyword evidence="7 8" id="KW-0472">Membrane</keyword>